<feature type="compositionally biased region" description="Low complexity" evidence="2">
    <location>
        <begin position="1005"/>
        <end position="1018"/>
    </location>
</feature>
<feature type="compositionally biased region" description="Low complexity" evidence="2">
    <location>
        <begin position="103"/>
        <end position="113"/>
    </location>
</feature>
<dbReference type="GO" id="GO:0008270">
    <property type="term" value="F:zinc ion binding"/>
    <property type="evidence" value="ECO:0007669"/>
    <property type="project" value="UniProtKB-KW"/>
</dbReference>
<dbReference type="PROSITE" id="PS50114">
    <property type="entry name" value="GATA_ZN_FINGER_2"/>
    <property type="match status" value="1"/>
</dbReference>
<feature type="region of interest" description="Disordered" evidence="2">
    <location>
        <begin position="622"/>
        <end position="809"/>
    </location>
</feature>
<feature type="compositionally biased region" description="Polar residues" evidence="2">
    <location>
        <begin position="735"/>
        <end position="752"/>
    </location>
</feature>
<feature type="compositionally biased region" description="Polar residues" evidence="2">
    <location>
        <begin position="1198"/>
        <end position="1211"/>
    </location>
</feature>
<proteinExistence type="predicted"/>
<name>A0A511K7W0_RHOTO</name>
<keyword evidence="1" id="KW-0479">Metal-binding</keyword>
<dbReference type="InterPro" id="IPR042403">
    <property type="entry name" value="Spt21/Ams2"/>
</dbReference>
<sequence>MSLVLPKPARQGASDQHARRETQAQAGGSMGQGPAGAADSRRTAGKGVNRRKGKGKGRMMMIKIFYALSSPRFPSSTAPTPSTSSHLLPASTPSSEFLTVLDPSLAPSPSLHSPAPPTPTAPSSNETKYSCMARLSAPVWVQIIGGSSSGRRAEGGEVQQQQFGRVTLKTCLSAICISRPELVIDSTKDFSVSAVDPYESSHRRQLLHGPSVPSAFAASSTAFDSGDGSAGSRPGEGFVEGKGMLSWTLAEKKEGTTMIVGRIVGSEVDRRSKRRKGDDGSFAAMDEMDDGESDADEPEETLEVWLQLTERDAFTQGQFLDCLRSYHNPIQHLQSEMSDFASSPPKRRESVLFASTSSGFPPSRPAPAAALPSGDPVKRKRPRETPSLPIPPVAPSAPPAPFATGASSPASFFPPPPAASSANDAGLAGLQDPKTLALLGQILPSLTAAGADASGLLAALTQQHQHSQQSQQDALLPAMQTLAKFCGINLAAQQQQPVPTEPLLTSTAADPSGLWQSDLPRPPTGASSTSTAPASRKPKSGSTSSASHREHFAAIDLTSLSASHAQAVGKQNPRDPQSGCANCKRRKSTTWREGKGPDGRLMSVCNACGTFYNKNGYHRTKQVPGSTASAASPPLPTAALPSTSTKPAGRPLQGRLTATCEADLVKRKSKKQKTGSSSTRHAGLIPPLSPSKQIGPRSPALNFSFSPSRAGGRSAGAAFDGIMSSPGKSPRLRYRQTTGTAATSPVRGSSRPSKGDGVMYNSDGEDGGSNPFAFGDLFGLSNRSPSPTRAELPRPARTGGGKGQAGMPSYLLTASPGTALDRILSETNIGSIGGIVTEQAGQGDSMQLDQAGTVPDEFNFFLQPGSPTLGKENAPPNVAGNVKVATTSTDAPTTDVDSFESVLSSLRRNFDARLSSNALTAPSSPAPSSPCVLPRTSTATPGSKGKAPQSCGRPPPSILDSFIDGLVPAFALDSNAGGGAVISTGRTPASDSDAWSPAARDEDQTVTLNSVTTSNSLVQHESSQGQASRATRPSHAATSSFDFSNTGPSKTANRRAAFIPAHLLAPSDATEFDFGSLPPSSPPLLPSEAFPTPSDFDGITPSADGGDADDRESRQQQGAGTLTIEAVAETVAREPNVDTRNAMISLLQSLGGSSAGSEQVQLPGVGTDTIQLDRDTVNKLLSLISASSRDGSTDAMVGQTSSSAQIASTVSAPAEDDHSTDYTKLDFFGALDGRAPAMVVAPHIEEGQSGQMQDLFRDLFVRF</sequence>
<dbReference type="GO" id="GO:0030466">
    <property type="term" value="P:silent mating-type cassette heterochromatin formation"/>
    <property type="evidence" value="ECO:0007669"/>
    <property type="project" value="TreeGrafter"/>
</dbReference>
<organism evidence="4 5">
    <name type="scientific">Rhodotorula toruloides</name>
    <name type="common">Yeast</name>
    <name type="synonym">Rhodosporidium toruloides</name>
    <dbReference type="NCBI Taxonomy" id="5286"/>
    <lineage>
        <taxon>Eukaryota</taxon>
        <taxon>Fungi</taxon>
        <taxon>Dikarya</taxon>
        <taxon>Basidiomycota</taxon>
        <taxon>Pucciniomycotina</taxon>
        <taxon>Microbotryomycetes</taxon>
        <taxon>Sporidiobolales</taxon>
        <taxon>Sporidiobolaceae</taxon>
        <taxon>Rhodotorula</taxon>
    </lineage>
</organism>
<evidence type="ECO:0000313" key="4">
    <source>
        <dbReference type="EMBL" id="GEM06429.1"/>
    </source>
</evidence>
<feature type="compositionally biased region" description="Low complexity" evidence="2">
    <location>
        <begin position="988"/>
        <end position="998"/>
    </location>
</feature>
<feature type="region of interest" description="Disordered" evidence="2">
    <location>
        <begin position="355"/>
        <end position="426"/>
    </location>
</feature>
<feature type="compositionally biased region" description="Low complexity" evidence="2">
    <location>
        <begin position="626"/>
        <end position="645"/>
    </location>
</feature>
<reference evidence="4 5" key="1">
    <citation type="submission" date="2019-07" db="EMBL/GenBank/DDBJ databases">
        <title>Rhodotorula toruloides NBRC10032 genome sequencing.</title>
        <authorList>
            <person name="Shida Y."/>
            <person name="Takaku H."/>
            <person name="Ogasawara W."/>
            <person name="Mori K."/>
        </authorList>
    </citation>
    <scope>NUCLEOTIDE SEQUENCE [LARGE SCALE GENOMIC DNA]</scope>
    <source>
        <strain evidence="4 5">NBRC10032</strain>
    </source>
</reference>
<feature type="compositionally biased region" description="Polar residues" evidence="2">
    <location>
        <begin position="1019"/>
        <end position="1050"/>
    </location>
</feature>
<feature type="region of interest" description="Disordered" evidence="2">
    <location>
        <begin position="983"/>
        <end position="1050"/>
    </location>
</feature>
<feature type="region of interest" description="Disordered" evidence="2">
    <location>
        <begin position="502"/>
        <end position="547"/>
    </location>
</feature>
<feature type="region of interest" description="Disordered" evidence="2">
    <location>
        <begin position="917"/>
        <end position="956"/>
    </location>
</feature>
<protein>
    <submittedName>
        <fullName evidence="4">Zinc finger, GATA-type protein</fullName>
    </submittedName>
</protein>
<dbReference type="EMBL" id="BJWK01000001">
    <property type="protein sequence ID" value="GEM06429.1"/>
    <property type="molecule type" value="Genomic_DNA"/>
</dbReference>
<feature type="compositionally biased region" description="Pro residues" evidence="2">
    <location>
        <begin position="388"/>
        <end position="401"/>
    </location>
</feature>
<evidence type="ECO:0000256" key="1">
    <source>
        <dbReference type="PROSITE-ProRule" id="PRU00094"/>
    </source>
</evidence>
<comment type="caution">
    <text evidence="4">The sequence shown here is derived from an EMBL/GenBank/DDBJ whole genome shotgun (WGS) entry which is preliminary data.</text>
</comment>
<feature type="compositionally biased region" description="Low complexity" evidence="2">
    <location>
        <begin position="357"/>
        <end position="373"/>
    </location>
</feature>
<dbReference type="Pfam" id="PF00320">
    <property type="entry name" value="GATA"/>
    <property type="match status" value="1"/>
</dbReference>
<feature type="domain" description="GATA-type" evidence="3">
    <location>
        <begin position="574"/>
        <end position="619"/>
    </location>
</feature>
<dbReference type="Proteomes" id="UP000321518">
    <property type="component" value="Unassembled WGS sequence"/>
</dbReference>
<dbReference type="SUPFAM" id="SSF57716">
    <property type="entry name" value="Glucocorticoid receptor-like (DNA-binding domain)"/>
    <property type="match status" value="1"/>
</dbReference>
<evidence type="ECO:0000259" key="3">
    <source>
        <dbReference type="PROSITE" id="PS50114"/>
    </source>
</evidence>
<feature type="compositionally biased region" description="Low complexity" evidence="2">
    <location>
        <begin position="703"/>
        <end position="721"/>
    </location>
</feature>
<accession>A0A511K7W0</accession>
<keyword evidence="1" id="KW-0863">Zinc-finger</keyword>
<dbReference type="OrthoDB" id="3199820at2759"/>
<evidence type="ECO:0000256" key="2">
    <source>
        <dbReference type="SAM" id="MobiDB-lite"/>
    </source>
</evidence>
<feature type="region of interest" description="Disordered" evidence="2">
    <location>
        <begin position="1073"/>
        <end position="1119"/>
    </location>
</feature>
<dbReference type="Gene3D" id="3.30.50.10">
    <property type="entry name" value="Erythroid Transcription Factor GATA-1, subunit A"/>
    <property type="match status" value="1"/>
</dbReference>
<dbReference type="CDD" id="cd00202">
    <property type="entry name" value="ZnF_GATA"/>
    <property type="match status" value="1"/>
</dbReference>
<feature type="region of interest" description="Disordered" evidence="2">
    <location>
        <begin position="1"/>
        <end position="56"/>
    </location>
</feature>
<feature type="region of interest" description="Disordered" evidence="2">
    <location>
        <begin position="563"/>
        <end position="599"/>
    </location>
</feature>
<dbReference type="GO" id="GO:0043565">
    <property type="term" value="F:sequence-specific DNA binding"/>
    <property type="evidence" value="ECO:0007669"/>
    <property type="project" value="InterPro"/>
</dbReference>
<dbReference type="SMART" id="SM00401">
    <property type="entry name" value="ZnF_GATA"/>
    <property type="match status" value="1"/>
</dbReference>
<feature type="region of interest" description="Disordered" evidence="2">
    <location>
        <begin position="102"/>
        <end position="127"/>
    </location>
</feature>
<dbReference type="GO" id="GO:0000183">
    <property type="term" value="P:rDNA heterochromatin formation"/>
    <property type="evidence" value="ECO:0007669"/>
    <property type="project" value="TreeGrafter"/>
</dbReference>
<evidence type="ECO:0000313" key="5">
    <source>
        <dbReference type="Proteomes" id="UP000321518"/>
    </source>
</evidence>
<dbReference type="InterPro" id="IPR000679">
    <property type="entry name" value="Znf_GATA"/>
</dbReference>
<dbReference type="PANTHER" id="PTHR39147:SF1">
    <property type="entry name" value="PROTEIN SPT21"/>
    <property type="match status" value="1"/>
</dbReference>
<feature type="compositionally biased region" description="Acidic residues" evidence="2">
    <location>
        <begin position="286"/>
        <end position="300"/>
    </location>
</feature>
<feature type="region of interest" description="Disordered" evidence="2">
    <location>
        <begin position="1190"/>
        <end position="1218"/>
    </location>
</feature>
<keyword evidence="1" id="KW-0862">Zinc</keyword>
<feature type="region of interest" description="Disordered" evidence="2">
    <location>
        <begin position="268"/>
        <end position="300"/>
    </location>
</feature>
<gene>
    <name evidence="4" type="ORF">Rt10032_c01g0446</name>
</gene>
<feature type="compositionally biased region" description="Low complexity" evidence="2">
    <location>
        <begin position="402"/>
        <end position="411"/>
    </location>
</feature>
<dbReference type="InterPro" id="IPR013088">
    <property type="entry name" value="Znf_NHR/GATA"/>
</dbReference>
<dbReference type="PANTHER" id="PTHR39147">
    <property type="entry name" value="PROTEIN SPT21"/>
    <property type="match status" value="1"/>
</dbReference>
<feature type="compositionally biased region" description="Low complexity" evidence="2">
    <location>
        <begin position="524"/>
        <end position="535"/>
    </location>
</feature>
<dbReference type="GO" id="GO:0006357">
    <property type="term" value="P:regulation of transcription by RNA polymerase II"/>
    <property type="evidence" value="ECO:0007669"/>
    <property type="project" value="TreeGrafter"/>
</dbReference>
<dbReference type="AlphaFoldDB" id="A0A511K7W0"/>